<evidence type="ECO:0000313" key="13">
    <source>
        <dbReference type="Proteomes" id="UP000270219"/>
    </source>
</evidence>
<dbReference type="InterPro" id="IPR022893">
    <property type="entry name" value="Shikimate_DH_fam"/>
</dbReference>
<dbReference type="GO" id="GO:0009073">
    <property type="term" value="P:aromatic amino acid family biosynthetic process"/>
    <property type="evidence" value="ECO:0007669"/>
    <property type="project" value="UniProtKB-KW"/>
</dbReference>
<feature type="binding site" evidence="8">
    <location>
        <begin position="130"/>
        <end position="134"/>
    </location>
    <ligand>
        <name>NADP(+)</name>
        <dbReference type="ChEBI" id="CHEBI:58349"/>
    </ligand>
</feature>
<dbReference type="HAMAP" id="MF_00222">
    <property type="entry name" value="Shikimate_DH_AroE"/>
    <property type="match status" value="1"/>
</dbReference>
<keyword evidence="6 8" id="KW-0057">Aromatic amino acid biosynthesis</keyword>
<comment type="subunit">
    <text evidence="8">Homodimer.</text>
</comment>
<dbReference type="GO" id="GO:0005829">
    <property type="term" value="C:cytosol"/>
    <property type="evidence" value="ECO:0007669"/>
    <property type="project" value="TreeGrafter"/>
</dbReference>
<dbReference type="Proteomes" id="UP000270219">
    <property type="component" value="Unassembled WGS sequence"/>
</dbReference>
<dbReference type="GO" id="GO:0019632">
    <property type="term" value="P:shikimate metabolic process"/>
    <property type="evidence" value="ECO:0007669"/>
    <property type="project" value="InterPro"/>
</dbReference>
<evidence type="ECO:0000256" key="6">
    <source>
        <dbReference type="ARBA" id="ARBA00023141"/>
    </source>
</evidence>
<evidence type="ECO:0000256" key="4">
    <source>
        <dbReference type="ARBA" id="ARBA00022857"/>
    </source>
</evidence>
<comment type="function">
    <text evidence="8">Involved in the biosynthesis of the chorismate, which leads to the biosynthesis of aromatic amino acids. Catalyzes the reversible NADPH linked reduction of 3-dehydroshikimate (DHSA) to yield shikimate (SA).</text>
</comment>
<dbReference type="GO" id="GO:0004764">
    <property type="term" value="F:shikimate 3-dehydrogenase (NADP+) activity"/>
    <property type="evidence" value="ECO:0007669"/>
    <property type="project" value="UniProtKB-UniRule"/>
</dbReference>
<evidence type="ECO:0000256" key="3">
    <source>
        <dbReference type="ARBA" id="ARBA00022605"/>
    </source>
</evidence>
<dbReference type="InterPro" id="IPR046346">
    <property type="entry name" value="Aminoacid_DH-like_N_sf"/>
</dbReference>
<feature type="active site" description="Proton acceptor" evidence="8">
    <location>
        <position position="67"/>
    </location>
</feature>
<comment type="similarity">
    <text evidence="8">Belongs to the shikimate dehydrogenase family.</text>
</comment>
<feature type="binding site" evidence="8">
    <location>
        <position position="103"/>
    </location>
    <ligand>
        <name>shikimate</name>
        <dbReference type="ChEBI" id="CHEBI:36208"/>
    </ligand>
</feature>
<evidence type="ECO:0000256" key="5">
    <source>
        <dbReference type="ARBA" id="ARBA00023002"/>
    </source>
</evidence>
<dbReference type="InterPro" id="IPR036291">
    <property type="entry name" value="NAD(P)-bd_dom_sf"/>
</dbReference>
<dbReference type="EMBL" id="RCHR01000001">
    <property type="protein sequence ID" value="RLL48016.1"/>
    <property type="molecule type" value="Genomic_DNA"/>
</dbReference>
<dbReference type="PANTHER" id="PTHR21089:SF1">
    <property type="entry name" value="BIFUNCTIONAL 3-DEHYDROQUINATE DEHYDRATASE_SHIKIMATE DEHYDROGENASE, CHLOROPLASTIC"/>
    <property type="match status" value="1"/>
</dbReference>
<dbReference type="PANTHER" id="PTHR21089">
    <property type="entry name" value="SHIKIMATE DEHYDROGENASE"/>
    <property type="match status" value="1"/>
</dbReference>
<dbReference type="RefSeq" id="WP_121520784.1">
    <property type="nucleotide sequence ID" value="NZ_RCHR01000001.1"/>
</dbReference>
<feature type="binding site" evidence="8">
    <location>
        <position position="88"/>
    </location>
    <ligand>
        <name>shikimate</name>
        <dbReference type="ChEBI" id="CHEBI:36208"/>
    </ligand>
</feature>
<keyword evidence="5 8" id="KW-0560">Oxidoreductase</keyword>
<comment type="caution">
    <text evidence="12">The sequence shown here is derived from an EMBL/GenBank/DDBJ whole genome shotgun (WGS) entry which is preliminary data.</text>
</comment>
<evidence type="ECO:0000259" key="11">
    <source>
        <dbReference type="Pfam" id="PF18317"/>
    </source>
</evidence>
<organism evidence="12 13">
    <name type="scientific">Oceanobacillus piezotolerans</name>
    <dbReference type="NCBI Taxonomy" id="2448030"/>
    <lineage>
        <taxon>Bacteria</taxon>
        <taxon>Bacillati</taxon>
        <taxon>Bacillota</taxon>
        <taxon>Bacilli</taxon>
        <taxon>Bacillales</taxon>
        <taxon>Bacillaceae</taxon>
        <taxon>Oceanobacillus</taxon>
    </lineage>
</organism>
<feature type="binding site" evidence="8">
    <location>
        <position position="222"/>
    </location>
    <ligand>
        <name>NADP(+)</name>
        <dbReference type="ChEBI" id="CHEBI:58349"/>
    </ligand>
</feature>
<dbReference type="SUPFAM" id="SSF53223">
    <property type="entry name" value="Aminoacid dehydrogenase-like, N-terminal domain"/>
    <property type="match status" value="1"/>
</dbReference>
<feature type="binding site" evidence="8">
    <location>
        <position position="252"/>
    </location>
    <ligand>
        <name>shikimate</name>
        <dbReference type="ChEBI" id="CHEBI:36208"/>
    </ligand>
</feature>
<dbReference type="SUPFAM" id="SSF51735">
    <property type="entry name" value="NAD(P)-binding Rossmann-fold domains"/>
    <property type="match status" value="1"/>
</dbReference>
<dbReference type="Gene3D" id="3.40.50.720">
    <property type="entry name" value="NAD(P)-binding Rossmann-like Domain"/>
    <property type="match status" value="1"/>
</dbReference>
<evidence type="ECO:0000256" key="1">
    <source>
        <dbReference type="ARBA" id="ARBA00004871"/>
    </source>
</evidence>
<evidence type="ECO:0000313" key="12">
    <source>
        <dbReference type="EMBL" id="RLL48016.1"/>
    </source>
</evidence>
<evidence type="ECO:0000259" key="10">
    <source>
        <dbReference type="Pfam" id="PF08501"/>
    </source>
</evidence>
<comment type="pathway">
    <text evidence="1 8">Metabolic intermediate biosynthesis; chorismate biosynthesis; chorismate from D-erythrose 4-phosphate and phosphoenolpyruvate: step 4/7.</text>
</comment>
<dbReference type="GO" id="GO:0009423">
    <property type="term" value="P:chorismate biosynthetic process"/>
    <property type="evidence" value="ECO:0007669"/>
    <property type="project" value="UniProtKB-UniRule"/>
</dbReference>
<dbReference type="Pfam" id="PF01488">
    <property type="entry name" value="Shikimate_DH"/>
    <property type="match status" value="1"/>
</dbReference>
<keyword evidence="13" id="KW-1185">Reference proteome</keyword>
<feature type="binding site" evidence="8">
    <location>
        <position position="63"/>
    </location>
    <ligand>
        <name>shikimate</name>
        <dbReference type="ChEBI" id="CHEBI:36208"/>
    </ligand>
</feature>
<dbReference type="InterPro" id="IPR011342">
    <property type="entry name" value="Shikimate_DH"/>
</dbReference>
<feature type="binding site" evidence="8">
    <location>
        <position position="79"/>
    </location>
    <ligand>
        <name>NADP(+)</name>
        <dbReference type="ChEBI" id="CHEBI:58349"/>
    </ligand>
</feature>
<feature type="binding site" evidence="8">
    <location>
        <position position="245"/>
    </location>
    <ligand>
        <name>NADP(+)</name>
        <dbReference type="ChEBI" id="CHEBI:58349"/>
    </ligand>
</feature>
<accession>A0A498DD99</accession>
<dbReference type="Pfam" id="PF08501">
    <property type="entry name" value="Shikimate_dh_N"/>
    <property type="match status" value="1"/>
</dbReference>
<sequence length="281" mass="31932">MGYRFALIGYPIKHSLSPWIHEEFLRKANLQGSYQINEIPLEGNFKEEILKLKEQQVDGFNVTVPYKQKIIPFLDKIDESVEKVGAVNTVAYEKGKWVGYNTDGMGYVRSLESKFSDSLLNKEQRILLLGAGGAARGIFHGLIDNGFRYIDFANRTMDKALSIRNSTAKPIHSNIMTLEEVEKHIHSYDMIIQTTSVGMNPNSEQSIINLENIRAGSIISDIVYQPIKTKFLKLGENYGGRIHFGHTMLLYQAQLAFEIWTGKKVKADTMDEKLQQILEGR</sequence>
<reference evidence="12 13" key="1">
    <citation type="submission" date="2018-10" db="EMBL/GenBank/DDBJ databases">
        <title>Oceanobacillus sp. YLB-02 draft genome.</title>
        <authorList>
            <person name="Yu L."/>
        </authorList>
    </citation>
    <scope>NUCLEOTIDE SEQUENCE [LARGE SCALE GENOMIC DNA]</scope>
    <source>
        <strain evidence="12 13">YLB-02</strain>
    </source>
</reference>
<dbReference type="Pfam" id="PF18317">
    <property type="entry name" value="SDH_C"/>
    <property type="match status" value="1"/>
</dbReference>
<proteinExistence type="inferred from homology"/>
<evidence type="ECO:0000259" key="9">
    <source>
        <dbReference type="Pfam" id="PF01488"/>
    </source>
</evidence>
<feature type="binding site" evidence="8">
    <location>
        <position position="224"/>
    </location>
    <ligand>
        <name>shikimate</name>
        <dbReference type="ChEBI" id="CHEBI:36208"/>
    </ligand>
</feature>
<keyword evidence="3 8" id="KW-0028">Amino-acid biosynthesis</keyword>
<evidence type="ECO:0000256" key="8">
    <source>
        <dbReference type="HAMAP-Rule" id="MF_00222"/>
    </source>
</evidence>
<keyword evidence="4 8" id="KW-0521">NADP</keyword>
<gene>
    <name evidence="8 12" type="primary">aroE</name>
    <name evidence="12" type="ORF">D8M04_01685</name>
</gene>
<dbReference type="AlphaFoldDB" id="A0A498DD99"/>
<name>A0A498DD99_9BACI</name>
<dbReference type="CDD" id="cd01065">
    <property type="entry name" value="NAD_bind_Shikimate_DH"/>
    <property type="match status" value="1"/>
</dbReference>
<dbReference type="InterPro" id="IPR013708">
    <property type="entry name" value="Shikimate_DH-bd_N"/>
</dbReference>
<evidence type="ECO:0000256" key="7">
    <source>
        <dbReference type="ARBA" id="ARBA00049442"/>
    </source>
</evidence>
<dbReference type="InterPro" id="IPR041121">
    <property type="entry name" value="SDH_C"/>
</dbReference>
<feature type="binding site" evidence="8">
    <location>
        <begin position="15"/>
        <end position="17"/>
    </location>
    <ligand>
        <name>shikimate</name>
        <dbReference type="ChEBI" id="CHEBI:36208"/>
    </ligand>
</feature>
<comment type="catalytic activity">
    <reaction evidence="7 8">
        <text>shikimate + NADP(+) = 3-dehydroshikimate + NADPH + H(+)</text>
        <dbReference type="Rhea" id="RHEA:17737"/>
        <dbReference type="ChEBI" id="CHEBI:15378"/>
        <dbReference type="ChEBI" id="CHEBI:16630"/>
        <dbReference type="ChEBI" id="CHEBI:36208"/>
        <dbReference type="ChEBI" id="CHEBI:57783"/>
        <dbReference type="ChEBI" id="CHEBI:58349"/>
        <dbReference type="EC" id="1.1.1.25"/>
    </reaction>
</comment>
<dbReference type="InterPro" id="IPR006151">
    <property type="entry name" value="Shikm_DH/Glu-tRNA_Rdtase"/>
</dbReference>
<dbReference type="OrthoDB" id="9792692at2"/>
<dbReference type="Gene3D" id="3.40.50.10860">
    <property type="entry name" value="Leucine Dehydrogenase, chain A, domain 1"/>
    <property type="match status" value="1"/>
</dbReference>
<dbReference type="GO" id="GO:0050661">
    <property type="term" value="F:NADP binding"/>
    <property type="evidence" value="ECO:0007669"/>
    <property type="project" value="InterPro"/>
</dbReference>
<feature type="domain" description="Shikimate dehydrogenase substrate binding N-terminal" evidence="10">
    <location>
        <begin position="7"/>
        <end position="90"/>
    </location>
</feature>
<dbReference type="GO" id="GO:0008652">
    <property type="term" value="P:amino acid biosynthetic process"/>
    <property type="evidence" value="ECO:0007669"/>
    <property type="project" value="UniProtKB-KW"/>
</dbReference>
<feature type="binding site" evidence="8">
    <location>
        <begin position="154"/>
        <end position="159"/>
    </location>
    <ligand>
        <name>NADP(+)</name>
        <dbReference type="ChEBI" id="CHEBI:58349"/>
    </ligand>
</feature>
<protein>
    <recommendedName>
        <fullName evidence="2 8">Shikimate dehydrogenase (NADP(+))</fullName>
        <shortName evidence="8">SDH</shortName>
        <ecNumber evidence="2 8">1.1.1.25</ecNumber>
    </recommendedName>
</protein>
<dbReference type="NCBIfam" id="TIGR00507">
    <property type="entry name" value="aroE"/>
    <property type="match status" value="1"/>
</dbReference>
<feature type="domain" description="SDH C-terminal" evidence="11">
    <location>
        <begin position="245"/>
        <end position="274"/>
    </location>
</feature>
<evidence type="ECO:0000256" key="2">
    <source>
        <dbReference type="ARBA" id="ARBA00012962"/>
    </source>
</evidence>
<feature type="domain" description="Quinate/shikimate 5-dehydrogenase/glutamyl-tRNA reductase" evidence="9">
    <location>
        <begin position="122"/>
        <end position="197"/>
    </location>
</feature>
<dbReference type="UniPathway" id="UPA00053">
    <property type="reaction ID" value="UER00087"/>
</dbReference>
<dbReference type="EC" id="1.1.1.25" evidence="2 8"/>